<accession>A0ABV3EBY9</accession>
<evidence type="ECO:0000256" key="2">
    <source>
        <dbReference type="ARBA" id="ARBA00022857"/>
    </source>
</evidence>
<comment type="caution">
    <text evidence="5">The sequence shown here is derived from an EMBL/GenBank/DDBJ whole genome shotgun (WGS) entry which is preliminary data.</text>
</comment>
<proteinExistence type="inferred from homology"/>
<dbReference type="PRINTS" id="PR00081">
    <property type="entry name" value="GDHRDH"/>
</dbReference>
<dbReference type="PANTHER" id="PTHR43490">
    <property type="entry name" value="(+)-NEOMENTHOL DEHYDROGENASE"/>
    <property type="match status" value="1"/>
</dbReference>
<gene>
    <name evidence="5" type="ORF">AB0D65_27695</name>
</gene>
<reference evidence="5 6" key="1">
    <citation type="submission" date="2024-06" db="EMBL/GenBank/DDBJ databases">
        <title>The Natural Products Discovery Center: Release of the First 8490 Sequenced Strains for Exploring Actinobacteria Biosynthetic Diversity.</title>
        <authorList>
            <person name="Kalkreuter E."/>
            <person name="Kautsar S.A."/>
            <person name="Yang D."/>
            <person name="Bader C.D."/>
            <person name="Teijaro C.N."/>
            <person name="Fluegel L."/>
            <person name="Davis C.M."/>
            <person name="Simpson J.R."/>
            <person name="Lauterbach L."/>
            <person name="Steele A.D."/>
            <person name="Gui C."/>
            <person name="Meng S."/>
            <person name="Li G."/>
            <person name="Viehrig K."/>
            <person name="Ye F."/>
            <person name="Su P."/>
            <person name="Kiefer A.F."/>
            <person name="Nichols A."/>
            <person name="Cepeda A.J."/>
            <person name="Yan W."/>
            <person name="Fan B."/>
            <person name="Jiang Y."/>
            <person name="Adhikari A."/>
            <person name="Zheng C.-J."/>
            <person name="Schuster L."/>
            <person name="Cowan T.M."/>
            <person name="Smanski M.J."/>
            <person name="Chevrette M.G."/>
            <person name="De Carvalho L.P.S."/>
            <person name="Shen B."/>
        </authorList>
    </citation>
    <scope>NUCLEOTIDE SEQUENCE [LARGE SCALE GENOMIC DNA]</scope>
    <source>
        <strain evidence="5 6">NPDC048274</strain>
    </source>
</reference>
<evidence type="ECO:0000313" key="5">
    <source>
        <dbReference type="EMBL" id="MEU9354663.1"/>
    </source>
</evidence>
<evidence type="ECO:0000256" key="1">
    <source>
        <dbReference type="ARBA" id="ARBA00006484"/>
    </source>
</evidence>
<evidence type="ECO:0000313" key="6">
    <source>
        <dbReference type="Proteomes" id="UP001551582"/>
    </source>
</evidence>
<dbReference type="EMBL" id="JBEZLS010000023">
    <property type="protein sequence ID" value="MEU9354663.1"/>
    <property type="molecule type" value="Genomic_DNA"/>
</dbReference>
<protein>
    <submittedName>
        <fullName evidence="5">SDR family oxidoreductase</fullName>
    </submittedName>
</protein>
<name>A0ABV3EBY9_9ACTN</name>
<comment type="similarity">
    <text evidence="1 4">Belongs to the short-chain dehydrogenases/reductases (SDR) family.</text>
</comment>
<dbReference type="RefSeq" id="WP_359986342.1">
    <property type="nucleotide sequence ID" value="NZ_JBEZLS010000023.1"/>
</dbReference>
<dbReference type="InterPro" id="IPR045313">
    <property type="entry name" value="CBR1-like"/>
</dbReference>
<dbReference type="InterPro" id="IPR002347">
    <property type="entry name" value="SDR_fam"/>
</dbReference>
<evidence type="ECO:0000256" key="4">
    <source>
        <dbReference type="RuleBase" id="RU000363"/>
    </source>
</evidence>
<keyword evidence="2" id="KW-0521">NADP</keyword>
<sequence length="235" mass="24550">MTITLITGANRGLGRETARRLIGAGHTVYVGARDERLGEKAAAELGGRPLPLDVTDDDSVSAAAERVRAEAGHLDVLINNAGVIGLGNDAHDATAEQVRTTYETNVFGVVRVTHAFLPLLEASDTPVIVNVSSSLGSLGIAGDPERFTSILPVYYSALAYNSSKAALNMVTAQYARTHPRMRINAVDPGHTATDLNGHTGPQTVAEGADIIVRMALVDPDGPTGGFFGNGGPVPW</sequence>
<keyword evidence="3" id="KW-0560">Oxidoreductase</keyword>
<keyword evidence="6" id="KW-1185">Reference proteome</keyword>
<dbReference type="PANTHER" id="PTHR43490:SF99">
    <property type="entry name" value="SHORT-CHAIN DEHYDROGENASE_REDUCTASE"/>
    <property type="match status" value="1"/>
</dbReference>
<evidence type="ECO:0000256" key="3">
    <source>
        <dbReference type="ARBA" id="ARBA00023002"/>
    </source>
</evidence>
<dbReference type="PRINTS" id="PR00080">
    <property type="entry name" value="SDRFAMILY"/>
</dbReference>
<dbReference type="Proteomes" id="UP001551582">
    <property type="component" value="Unassembled WGS sequence"/>
</dbReference>
<dbReference type="Gene3D" id="3.40.50.720">
    <property type="entry name" value="NAD(P)-binding Rossmann-like Domain"/>
    <property type="match status" value="1"/>
</dbReference>
<dbReference type="CDD" id="cd05324">
    <property type="entry name" value="carb_red_PTCR-like_SDR_c"/>
    <property type="match status" value="1"/>
</dbReference>
<organism evidence="5 6">
    <name type="scientific">Streptomyces griseoloalbus</name>
    <dbReference type="NCBI Taxonomy" id="67303"/>
    <lineage>
        <taxon>Bacteria</taxon>
        <taxon>Bacillati</taxon>
        <taxon>Actinomycetota</taxon>
        <taxon>Actinomycetes</taxon>
        <taxon>Kitasatosporales</taxon>
        <taxon>Streptomycetaceae</taxon>
        <taxon>Streptomyces</taxon>
    </lineage>
</organism>
<dbReference type="InterPro" id="IPR036291">
    <property type="entry name" value="NAD(P)-bd_dom_sf"/>
</dbReference>
<dbReference type="Pfam" id="PF00106">
    <property type="entry name" value="adh_short"/>
    <property type="match status" value="1"/>
</dbReference>
<dbReference type="SUPFAM" id="SSF51735">
    <property type="entry name" value="NAD(P)-binding Rossmann-fold domains"/>
    <property type="match status" value="1"/>
</dbReference>